<dbReference type="AlphaFoldDB" id="A0A816YME3"/>
<proteinExistence type="predicted"/>
<accession>A0A816YME3</accession>
<dbReference type="Proteomes" id="UP000663887">
    <property type="component" value="Unassembled WGS sequence"/>
</dbReference>
<evidence type="ECO:0000313" key="1">
    <source>
        <dbReference type="EMBL" id="CAF2162443.1"/>
    </source>
</evidence>
<reference evidence="1" key="1">
    <citation type="submission" date="2021-02" db="EMBL/GenBank/DDBJ databases">
        <authorList>
            <person name="Nowell W R."/>
        </authorList>
    </citation>
    <scope>NUCLEOTIDE SEQUENCE</scope>
</reference>
<name>A0A816YME3_9BILA</name>
<sequence length="758" mass="87961">MNILAYGGCIHRFQINENGYVQIDIIGYDSNVERFINAIEKPLIPSMTMKFNKCTIVGSCLIDKGLLVLLHLITSNSSVLMFLRLQSCPWLCHIVYTLSMPSSIHDSMRFLSINSLLSIFINEGTNKNGFYIIDNTKENFGRNIEFIQCSLSTYIYCHLQENYYWLMGTEIDIKTKRKLIQVYYGCLNRLSSPLVSFSINKFIPMSLVDNIQDINILNHKIQLKTRLILGDVIISSRDHRIFSCHNGTIYQEVSMNNLITSISTYYTIENEQLFLFIKEDIQTVEIFQYDENFQLNPYTNTNEKADHILIDDFSQVGWKQILFLKNDFNLNSFMLTDFSQIHIFQNEPNYGYNTEEKLLSNEVDDADVQSSLALAQHILRKKIVNADFIVHEGYIQCRQIESDIQKISNKYYVTDLTINSQTESLIQNSNISTTVPQFNDINWFIYRTNLFLYVKTQNITNTIVPSVYLFAVDKSRNKTKLFNLKTSFQSLLNEQMNFSSNSSSSLTFILTTLIELDRDIDLELYLLTNDNNNNNNKLFRIGSVNISMDDLIKPNNERILKLNALETESRNSLEYQQAFIYLNTLFRLEMNLQSTIKIHLIEHFRQLLSNLGFSSIIHVPNVYIRINKGNIFEHIVIHLINEDDLIAEDLNVHFYAENSSEAMMIAKYMLSKLDVQSFSLINSALNSSYQEENKKILNSIQTELTSYMNILAQIPTIMRKLAPTSKSESYRLLKEENFQSFQNERHITDLLLASLVID</sequence>
<organism evidence="1 2">
    <name type="scientific">Rotaria magnacalcarata</name>
    <dbReference type="NCBI Taxonomy" id="392030"/>
    <lineage>
        <taxon>Eukaryota</taxon>
        <taxon>Metazoa</taxon>
        <taxon>Spiralia</taxon>
        <taxon>Gnathifera</taxon>
        <taxon>Rotifera</taxon>
        <taxon>Eurotatoria</taxon>
        <taxon>Bdelloidea</taxon>
        <taxon>Philodinida</taxon>
        <taxon>Philodinidae</taxon>
        <taxon>Rotaria</taxon>
    </lineage>
</organism>
<evidence type="ECO:0000313" key="2">
    <source>
        <dbReference type="Proteomes" id="UP000663887"/>
    </source>
</evidence>
<comment type="caution">
    <text evidence="1">The sequence shown here is derived from an EMBL/GenBank/DDBJ whole genome shotgun (WGS) entry which is preliminary data.</text>
</comment>
<protein>
    <submittedName>
        <fullName evidence="1">Uncharacterized protein</fullName>
    </submittedName>
</protein>
<gene>
    <name evidence="1" type="ORF">XDN619_LOCUS30575</name>
</gene>
<dbReference type="EMBL" id="CAJNRG010015173">
    <property type="protein sequence ID" value="CAF2162443.1"/>
    <property type="molecule type" value="Genomic_DNA"/>
</dbReference>